<evidence type="ECO:0000313" key="1">
    <source>
        <dbReference type="EMBL" id="CAG8626660.1"/>
    </source>
</evidence>
<dbReference type="OrthoDB" id="2435830at2759"/>
<reference evidence="1" key="1">
    <citation type="submission" date="2021-06" db="EMBL/GenBank/DDBJ databases">
        <authorList>
            <person name="Kallberg Y."/>
            <person name="Tangrot J."/>
            <person name="Rosling A."/>
        </authorList>
    </citation>
    <scope>NUCLEOTIDE SEQUENCE</scope>
    <source>
        <strain evidence="1">UK204</strain>
    </source>
</reference>
<evidence type="ECO:0000313" key="2">
    <source>
        <dbReference type="Proteomes" id="UP000789570"/>
    </source>
</evidence>
<sequence>MRRKAELSLSLEIVFTEELEKCIGKNNLGIYLNIAYEKESFIQLYFYNRKKVIFDTDPFRTITTHFQSIFKLSEDKLYNQLLIDRLGSFNLTEEYKNLF</sequence>
<protein>
    <submittedName>
        <fullName evidence="1">2458_t:CDS:1</fullName>
    </submittedName>
</protein>
<dbReference type="EMBL" id="CAJVPQ010003388">
    <property type="protein sequence ID" value="CAG8626660.1"/>
    <property type="molecule type" value="Genomic_DNA"/>
</dbReference>
<dbReference type="AlphaFoldDB" id="A0A9N9D3S4"/>
<accession>A0A9N9D3S4</accession>
<organism evidence="1 2">
    <name type="scientific">Funneliformis caledonium</name>
    <dbReference type="NCBI Taxonomy" id="1117310"/>
    <lineage>
        <taxon>Eukaryota</taxon>
        <taxon>Fungi</taxon>
        <taxon>Fungi incertae sedis</taxon>
        <taxon>Mucoromycota</taxon>
        <taxon>Glomeromycotina</taxon>
        <taxon>Glomeromycetes</taxon>
        <taxon>Glomerales</taxon>
        <taxon>Glomeraceae</taxon>
        <taxon>Funneliformis</taxon>
    </lineage>
</organism>
<keyword evidence="2" id="KW-1185">Reference proteome</keyword>
<proteinExistence type="predicted"/>
<name>A0A9N9D3S4_9GLOM</name>
<comment type="caution">
    <text evidence="1">The sequence shown here is derived from an EMBL/GenBank/DDBJ whole genome shotgun (WGS) entry which is preliminary data.</text>
</comment>
<gene>
    <name evidence="1" type="ORF">FCALED_LOCUS9843</name>
</gene>
<dbReference type="Proteomes" id="UP000789570">
    <property type="component" value="Unassembled WGS sequence"/>
</dbReference>